<sequence length="131" mass="15287">MPEALLYVCGVYNLLFVMLHARFWRLLRWRKQLKKLDRINRGVMQIMNVQLMYVFAVFAALCFGFPHELLSSSLGRFVLGSIIVFWLGRLIEQFVFLRVQNRVVHWLTVGLFIGTVLHSVPLLLGLLAERP</sequence>
<feature type="transmembrane region" description="Helical" evidence="1">
    <location>
        <begin position="6"/>
        <end position="25"/>
    </location>
</feature>
<feature type="transmembrane region" description="Helical" evidence="1">
    <location>
        <begin position="103"/>
        <end position="128"/>
    </location>
</feature>
<feature type="transmembrane region" description="Helical" evidence="1">
    <location>
        <begin position="73"/>
        <end position="91"/>
    </location>
</feature>
<keyword evidence="1" id="KW-0812">Transmembrane</keyword>
<evidence type="ECO:0000313" key="2">
    <source>
        <dbReference type="EMBL" id="KUG08811.1"/>
    </source>
</evidence>
<protein>
    <submittedName>
        <fullName evidence="2">Uncharacterized protein</fullName>
    </submittedName>
</protein>
<feature type="transmembrane region" description="Helical" evidence="1">
    <location>
        <begin position="46"/>
        <end position="67"/>
    </location>
</feature>
<keyword evidence="1" id="KW-1133">Transmembrane helix</keyword>
<name>A0A9X0HMP1_SOLP1</name>
<accession>A0A9X0HMP1</accession>
<dbReference type="EMBL" id="LNAL01000006">
    <property type="protein sequence ID" value="KUG08811.1"/>
    <property type="molecule type" value="Genomic_DNA"/>
</dbReference>
<dbReference type="Proteomes" id="UP000054223">
    <property type="component" value="Unassembled WGS sequence"/>
</dbReference>
<evidence type="ECO:0000313" key="3">
    <source>
        <dbReference type="Proteomes" id="UP000054223"/>
    </source>
</evidence>
<proteinExistence type="predicted"/>
<dbReference type="OrthoDB" id="670562at2"/>
<dbReference type="AlphaFoldDB" id="A0A9X0HMP1"/>
<reference evidence="2 3" key="1">
    <citation type="submission" date="2015-11" db="EMBL/GenBank/DDBJ databases">
        <title>Solirubrum puertoriconensis gen. nov. an environmental bacteria isolated in Puerto Rico.</title>
        <authorList>
            <person name="Cuebas-Irizarry M.F."/>
            <person name="Montalvo-Rodriguez R."/>
        </authorList>
    </citation>
    <scope>NUCLEOTIDE SEQUENCE [LARGE SCALE GENOMIC DNA]</scope>
    <source>
        <strain evidence="2 3">MC1A</strain>
    </source>
</reference>
<evidence type="ECO:0000256" key="1">
    <source>
        <dbReference type="SAM" id="Phobius"/>
    </source>
</evidence>
<dbReference type="RefSeq" id="WP_059070615.1">
    <property type="nucleotide sequence ID" value="NZ_LNAL01000006.1"/>
</dbReference>
<comment type="caution">
    <text evidence="2">The sequence shown here is derived from an EMBL/GenBank/DDBJ whole genome shotgun (WGS) entry which is preliminary data.</text>
</comment>
<keyword evidence="1" id="KW-0472">Membrane</keyword>
<gene>
    <name evidence="2" type="ORF">ASU33_11830</name>
</gene>
<keyword evidence="3" id="KW-1185">Reference proteome</keyword>
<organism evidence="2 3">
    <name type="scientific">Solirubrum puertoriconensis</name>
    <dbReference type="NCBI Taxonomy" id="1751427"/>
    <lineage>
        <taxon>Bacteria</taxon>
        <taxon>Pseudomonadati</taxon>
        <taxon>Bacteroidota</taxon>
        <taxon>Cytophagia</taxon>
        <taxon>Cytophagales</taxon>
    </lineage>
</organism>